<protein>
    <recommendedName>
        <fullName evidence="7">TRAP-type C4-dicarboxylate transport system, substrate-binding protein</fullName>
    </recommendedName>
</protein>
<proteinExistence type="inferred from homology"/>
<accession>A0ABP8J469</accession>
<evidence type="ECO:0008006" key="7">
    <source>
        <dbReference type="Google" id="ProtNLM"/>
    </source>
</evidence>
<evidence type="ECO:0000256" key="2">
    <source>
        <dbReference type="ARBA" id="ARBA00022448"/>
    </source>
</evidence>
<dbReference type="Proteomes" id="UP001500642">
    <property type="component" value="Unassembled WGS sequence"/>
</dbReference>
<evidence type="ECO:0000256" key="3">
    <source>
        <dbReference type="ARBA" id="ARBA00022729"/>
    </source>
</evidence>
<keyword evidence="3 4" id="KW-0732">Signal</keyword>
<keyword evidence="6" id="KW-1185">Reference proteome</keyword>
<dbReference type="EMBL" id="BAABGL010000002">
    <property type="protein sequence ID" value="GAA4384411.1"/>
    <property type="molecule type" value="Genomic_DNA"/>
</dbReference>
<feature type="signal peptide" evidence="4">
    <location>
        <begin position="1"/>
        <end position="27"/>
    </location>
</feature>
<keyword evidence="2" id="KW-0813">Transport</keyword>
<dbReference type="PANTHER" id="PTHR33376">
    <property type="match status" value="1"/>
</dbReference>
<dbReference type="PANTHER" id="PTHR33376:SF7">
    <property type="entry name" value="C4-DICARBOXYLATE-BINDING PROTEIN DCTB"/>
    <property type="match status" value="1"/>
</dbReference>
<dbReference type="InterPro" id="IPR038404">
    <property type="entry name" value="TRAP_DctP_sf"/>
</dbReference>
<reference evidence="6" key="1">
    <citation type="journal article" date="2019" name="Int. J. Syst. Evol. Microbiol.">
        <title>The Global Catalogue of Microorganisms (GCM) 10K type strain sequencing project: providing services to taxonomists for standard genome sequencing and annotation.</title>
        <authorList>
            <consortium name="The Broad Institute Genomics Platform"/>
            <consortium name="The Broad Institute Genome Sequencing Center for Infectious Disease"/>
            <person name="Wu L."/>
            <person name="Ma J."/>
        </authorList>
    </citation>
    <scope>NUCLEOTIDE SEQUENCE [LARGE SCALE GENOMIC DNA]</scope>
    <source>
        <strain evidence="6">JCM 17808</strain>
    </source>
</reference>
<gene>
    <name evidence="5" type="ORF">GCM10023167_05090</name>
</gene>
<dbReference type="RefSeq" id="WP_345029582.1">
    <property type="nucleotide sequence ID" value="NZ_BAABGL010000002.1"/>
</dbReference>
<organism evidence="5 6">
    <name type="scientific">Brevibacterium pityocampae</name>
    <dbReference type="NCBI Taxonomy" id="506594"/>
    <lineage>
        <taxon>Bacteria</taxon>
        <taxon>Bacillati</taxon>
        <taxon>Actinomycetota</taxon>
        <taxon>Actinomycetes</taxon>
        <taxon>Micrococcales</taxon>
        <taxon>Brevibacteriaceae</taxon>
        <taxon>Brevibacterium</taxon>
    </lineage>
</organism>
<feature type="chain" id="PRO_5046534895" description="TRAP-type C4-dicarboxylate transport system, substrate-binding protein" evidence="4">
    <location>
        <begin position="28"/>
        <end position="428"/>
    </location>
</feature>
<evidence type="ECO:0000313" key="5">
    <source>
        <dbReference type="EMBL" id="GAA4384411.1"/>
    </source>
</evidence>
<dbReference type="InterPro" id="IPR018389">
    <property type="entry name" value="DctP_fam"/>
</dbReference>
<dbReference type="Pfam" id="PF03480">
    <property type="entry name" value="DctP"/>
    <property type="match status" value="1"/>
</dbReference>
<dbReference type="PROSITE" id="PS51257">
    <property type="entry name" value="PROKAR_LIPOPROTEIN"/>
    <property type="match status" value="1"/>
</dbReference>
<evidence type="ECO:0000256" key="4">
    <source>
        <dbReference type="SAM" id="SignalP"/>
    </source>
</evidence>
<comment type="caution">
    <text evidence="5">The sequence shown here is derived from an EMBL/GenBank/DDBJ whole genome shotgun (WGS) entry which is preliminary data.</text>
</comment>
<evidence type="ECO:0000256" key="1">
    <source>
        <dbReference type="ARBA" id="ARBA00009023"/>
    </source>
</evidence>
<comment type="similarity">
    <text evidence="1">Belongs to the bacterial solute-binding protein 7 family.</text>
</comment>
<sequence length="428" mass="44850">MTTVRHGRFLSLAALAASATFALSACAGSAGGGGGGGEGGGSGFDYGASQEDVDAALSELDPVNIVYQAGAQGPNSVSAQSAHDFKEYVEERSGGKITVEVIWAQAIAGYSEIDDALSDGRIDVSYALPIYDPSTYPAFDALATTSAGLPNSPVVGELVGNAAIIDMAWNSEEILQGYEEQGIVPLTPVVSTGNHHAICSDSGTTLDDWKGRQVRIPSVSLEKVASNLGATPVSMEYVEVFEAIQRGTVDCTLAQLLPSEEAGLLEIAPNVSYASPESSLSSRGAGAMLAGSNFQNLPLAYQQIIFDAGEGGFIASSEVIAKGNAAGVKQLREAGGEMAPLDPEAEKKYKETNDELIAQVEEDGLIGSDASQRMKDAADKWSGVAEEIGYEEGGDFDSLDEWYNADDFDYAPFAAQLFEEVYLPHRPS</sequence>
<dbReference type="Gene3D" id="3.40.190.170">
    <property type="entry name" value="Bacterial extracellular solute-binding protein, family 7"/>
    <property type="match status" value="1"/>
</dbReference>
<name>A0ABP8J469_9MICO</name>
<evidence type="ECO:0000313" key="6">
    <source>
        <dbReference type="Proteomes" id="UP001500642"/>
    </source>
</evidence>